<keyword evidence="22" id="KW-1185">Reference proteome</keyword>
<dbReference type="Gene3D" id="1.20.5.1930">
    <property type="match status" value="1"/>
</dbReference>
<evidence type="ECO:0000256" key="6">
    <source>
        <dbReference type="ARBA" id="ARBA00022485"/>
    </source>
</evidence>
<dbReference type="InterPro" id="IPR011712">
    <property type="entry name" value="Sig_transdc_His_kin_sub3_dim/P"/>
</dbReference>
<keyword evidence="15" id="KW-0902">Two-component regulatory system</keyword>
<comment type="function">
    <text evidence="17">Member of the two-component regulatory system NreB/NreC involved in the control of dissimilatory nitrate/nitrite reduction in response to oxygen. NreB functions as a direct oxygen sensor histidine kinase which is autophosphorylated, in the absence of oxygen, probably at the conserved histidine residue, and transfers its phosphate group probably to a conserved aspartate residue of NreC. NreB/NreC activates the expression of the nitrate (narGHJI) and nitrite (nir) reductase operons, as well as the putative nitrate transporter gene narT.</text>
</comment>
<comment type="subcellular location">
    <subcellularLocation>
        <location evidence="3">Cytoplasm</location>
    </subcellularLocation>
</comment>
<keyword evidence="10" id="KW-0479">Metal-binding</keyword>
<dbReference type="InterPro" id="IPR036890">
    <property type="entry name" value="HATPase_C_sf"/>
</dbReference>
<evidence type="ECO:0000256" key="18">
    <source>
        <dbReference type="ARBA" id="ARBA00030800"/>
    </source>
</evidence>
<keyword evidence="14" id="KW-0408">Iron</keyword>
<name>A0A2W1JLY3_9CYAN</name>
<gene>
    <name evidence="21" type="primary">liaS_4</name>
    <name evidence="21" type="ORF">C1752_04415</name>
</gene>
<keyword evidence="19" id="KW-1133">Transmembrane helix</keyword>
<dbReference type="EC" id="2.7.13.3" evidence="4"/>
<dbReference type="EMBL" id="PQWO01000013">
    <property type="protein sequence ID" value="PZD71892.1"/>
    <property type="molecule type" value="Genomic_DNA"/>
</dbReference>
<evidence type="ECO:0000256" key="16">
    <source>
        <dbReference type="ARBA" id="ARBA00023014"/>
    </source>
</evidence>
<evidence type="ECO:0000256" key="14">
    <source>
        <dbReference type="ARBA" id="ARBA00023004"/>
    </source>
</evidence>
<dbReference type="Gene3D" id="3.30.565.10">
    <property type="entry name" value="Histidine kinase-like ATPase, C-terminal domain"/>
    <property type="match status" value="1"/>
</dbReference>
<protein>
    <recommendedName>
        <fullName evidence="5">Oxygen sensor histidine kinase NreB</fullName>
        <ecNumber evidence="4">2.7.13.3</ecNumber>
    </recommendedName>
    <alternativeName>
        <fullName evidence="18">Nitrogen regulation protein B</fullName>
    </alternativeName>
</protein>
<dbReference type="GO" id="GO:0016020">
    <property type="term" value="C:membrane"/>
    <property type="evidence" value="ECO:0007669"/>
    <property type="project" value="InterPro"/>
</dbReference>
<dbReference type="OrthoDB" id="199946at2"/>
<dbReference type="SMART" id="SM00387">
    <property type="entry name" value="HATPase_c"/>
    <property type="match status" value="1"/>
</dbReference>
<evidence type="ECO:0000256" key="12">
    <source>
        <dbReference type="ARBA" id="ARBA00022777"/>
    </source>
</evidence>
<dbReference type="AlphaFoldDB" id="A0A2W1JLY3"/>
<feature type="domain" description="Histidine kinase" evidence="20">
    <location>
        <begin position="223"/>
        <end position="407"/>
    </location>
</feature>
<dbReference type="GO" id="GO:0046872">
    <property type="term" value="F:metal ion binding"/>
    <property type="evidence" value="ECO:0007669"/>
    <property type="project" value="UniProtKB-KW"/>
</dbReference>
<comment type="cofactor">
    <cofactor evidence="2">
        <name>[4Fe-4S] cluster</name>
        <dbReference type="ChEBI" id="CHEBI:49883"/>
    </cofactor>
</comment>
<evidence type="ECO:0000256" key="3">
    <source>
        <dbReference type="ARBA" id="ARBA00004496"/>
    </source>
</evidence>
<dbReference type="SUPFAM" id="SSF55874">
    <property type="entry name" value="ATPase domain of HSP90 chaperone/DNA topoisomerase II/histidine kinase"/>
    <property type="match status" value="1"/>
</dbReference>
<dbReference type="GO" id="GO:0000155">
    <property type="term" value="F:phosphorelay sensor kinase activity"/>
    <property type="evidence" value="ECO:0007669"/>
    <property type="project" value="InterPro"/>
</dbReference>
<evidence type="ECO:0000256" key="7">
    <source>
        <dbReference type="ARBA" id="ARBA00022490"/>
    </source>
</evidence>
<evidence type="ECO:0000313" key="21">
    <source>
        <dbReference type="EMBL" id="PZD71892.1"/>
    </source>
</evidence>
<dbReference type="InterPro" id="IPR004358">
    <property type="entry name" value="Sig_transdc_His_kin-like_C"/>
</dbReference>
<keyword evidence="16" id="KW-0411">Iron-sulfur</keyword>
<dbReference type="InterPro" id="IPR005467">
    <property type="entry name" value="His_kinase_dom"/>
</dbReference>
<keyword evidence="8" id="KW-0597">Phosphoprotein</keyword>
<feature type="transmembrane region" description="Helical" evidence="19">
    <location>
        <begin position="174"/>
        <end position="192"/>
    </location>
</feature>
<dbReference type="RefSeq" id="WP_110987638.1">
    <property type="nucleotide sequence ID" value="NZ_CAWNWM010000013.1"/>
</dbReference>
<keyword evidence="11" id="KW-0547">Nucleotide-binding</keyword>
<dbReference type="Pfam" id="PF07730">
    <property type="entry name" value="HisKA_3"/>
    <property type="match status" value="1"/>
</dbReference>
<accession>A0A2W1JLY3</accession>
<evidence type="ECO:0000313" key="22">
    <source>
        <dbReference type="Proteomes" id="UP000248857"/>
    </source>
</evidence>
<dbReference type="GO" id="GO:0005524">
    <property type="term" value="F:ATP binding"/>
    <property type="evidence" value="ECO:0007669"/>
    <property type="project" value="UniProtKB-KW"/>
</dbReference>
<keyword evidence="9 21" id="KW-0808">Transferase</keyword>
<organism evidence="21 22">
    <name type="scientific">Acaryochloris thomasi RCC1774</name>
    <dbReference type="NCBI Taxonomy" id="1764569"/>
    <lineage>
        <taxon>Bacteria</taxon>
        <taxon>Bacillati</taxon>
        <taxon>Cyanobacteriota</taxon>
        <taxon>Cyanophyceae</taxon>
        <taxon>Acaryochloridales</taxon>
        <taxon>Acaryochloridaceae</taxon>
        <taxon>Acaryochloris</taxon>
        <taxon>Acaryochloris thomasi</taxon>
    </lineage>
</organism>
<dbReference type="InterPro" id="IPR050482">
    <property type="entry name" value="Sensor_HK_TwoCompSys"/>
</dbReference>
<evidence type="ECO:0000259" key="20">
    <source>
        <dbReference type="PROSITE" id="PS50109"/>
    </source>
</evidence>
<sequence>MTRRATETIFTTSPSIPKILRYLEWLFLSIIALRILFPILYPSFAYEGDIGDLLVFVVFGLLAILSFWFPIHRPLWQRRIYIWVEIGCLLSTRLWSHWGLDLLLYLIIVKSCFLLSQREVIFTTIASGTAWHMVLVQYFVTRFSQPIEVMQAEIEEFYAIPHPLAIFNLVLNNVSIFITASSLLILLGFTIISERKSRYREADLAREVEILAADLERTRIARDIHDSLGHTLTSLDVQLELAQRLYERKSDQVQQALNTSKMLAGQSVREVRRAVTTMREEAFDLNLALTRLIESLTSEPSSLTVETKIDLPKLPLQTSHQLYCIVKEGLENIRRHSQAQFITLQGQTSSTGVTLMLEDNGIGFDLTQSTAGFGLRGMRERAQLIGGSIQVNSTPGKGTCLQVTVPQ</sequence>
<keyword evidence="6" id="KW-0004">4Fe-4S</keyword>
<evidence type="ECO:0000256" key="11">
    <source>
        <dbReference type="ARBA" id="ARBA00022741"/>
    </source>
</evidence>
<evidence type="ECO:0000256" key="17">
    <source>
        <dbReference type="ARBA" id="ARBA00024827"/>
    </source>
</evidence>
<dbReference type="PROSITE" id="PS50109">
    <property type="entry name" value="HIS_KIN"/>
    <property type="match status" value="1"/>
</dbReference>
<feature type="transmembrane region" description="Helical" evidence="19">
    <location>
        <begin position="53"/>
        <end position="71"/>
    </location>
</feature>
<dbReference type="CDD" id="cd16917">
    <property type="entry name" value="HATPase_UhpB-NarQ-NarX-like"/>
    <property type="match status" value="1"/>
</dbReference>
<comment type="caution">
    <text evidence="21">The sequence shown here is derived from an EMBL/GenBank/DDBJ whole genome shotgun (WGS) entry which is preliminary data.</text>
</comment>
<evidence type="ECO:0000256" key="15">
    <source>
        <dbReference type="ARBA" id="ARBA00023012"/>
    </source>
</evidence>
<evidence type="ECO:0000256" key="10">
    <source>
        <dbReference type="ARBA" id="ARBA00022723"/>
    </source>
</evidence>
<dbReference type="PANTHER" id="PTHR24421">
    <property type="entry name" value="NITRATE/NITRITE SENSOR PROTEIN NARX-RELATED"/>
    <property type="match status" value="1"/>
</dbReference>
<dbReference type="GO" id="GO:0046983">
    <property type="term" value="F:protein dimerization activity"/>
    <property type="evidence" value="ECO:0007669"/>
    <property type="project" value="InterPro"/>
</dbReference>
<evidence type="ECO:0000256" key="2">
    <source>
        <dbReference type="ARBA" id="ARBA00001966"/>
    </source>
</evidence>
<evidence type="ECO:0000256" key="9">
    <source>
        <dbReference type="ARBA" id="ARBA00022679"/>
    </source>
</evidence>
<evidence type="ECO:0000256" key="4">
    <source>
        <dbReference type="ARBA" id="ARBA00012438"/>
    </source>
</evidence>
<reference evidence="21 22" key="1">
    <citation type="journal article" date="2018" name="Sci. Rep.">
        <title>A novel species of the marine cyanobacterium Acaryochloris with a unique pigment content and lifestyle.</title>
        <authorList>
            <person name="Partensky F."/>
            <person name="Six C."/>
            <person name="Ratin M."/>
            <person name="Garczarek L."/>
            <person name="Vaulot D."/>
            <person name="Probert I."/>
            <person name="Calteau A."/>
            <person name="Gourvil P."/>
            <person name="Marie D."/>
            <person name="Grebert T."/>
            <person name="Bouchier C."/>
            <person name="Le Panse S."/>
            <person name="Gachenot M."/>
            <person name="Rodriguez F."/>
            <person name="Garrido J.L."/>
        </authorList>
    </citation>
    <scope>NUCLEOTIDE SEQUENCE [LARGE SCALE GENOMIC DNA]</scope>
    <source>
        <strain evidence="21 22">RCC1774</strain>
    </source>
</reference>
<evidence type="ECO:0000256" key="8">
    <source>
        <dbReference type="ARBA" id="ARBA00022553"/>
    </source>
</evidence>
<dbReference type="GO" id="GO:0051539">
    <property type="term" value="F:4 iron, 4 sulfur cluster binding"/>
    <property type="evidence" value="ECO:0007669"/>
    <property type="project" value="UniProtKB-KW"/>
</dbReference>
<evidence type="ECO:0000256" key="19">
    <source>
        <dbReference type="SAM" id="Phobius"/>
    </source>
</evidence>
<evidence type="ECO:0000256" key="1">
    <source>
        <dbReference type="ARBA" id="ARBA00000085"/>
    </source>
</evidence>
<comment type="catalytic activity">
    <reaction evidence="1">
        <text>ATP + protein L-histidine = ADP + protein N-phospho-L-histidine.</text>
        <dbReference type="EC" id="2.7.13.3"/>
    </reaction>
</comment>
<keyword evidence="12 21" id="KW-0418">Kinase</keyword>
<feature type="transmembrane region" description="Helical" evidence="19">
    <location>
        <begin position="22"/>
        <end position="41"/>
    </location>
</feature>
<dbReference type="Proteomes" id="UP000248857">
    <property type="component" value="Unassembled WGS sequence"/>
</dbReference>
<proteinExistence type="predicted"/>
<keyword evidence="19" id="KW-0812">Transmembrane</keyword>
<dbReference type="PRINTS" id="PR00344">
    <property type="entry name" value="BCTRLSENSOR"/>
</dbReference>
<dbReference type="InterPro" id="IPR003594">
    <property type="entry name" value="HATPase_dom"/>
</dbReference>
<evidence type="ECO:0000256" key="5">
    <source>
        <dbReference type="ARBA" id="ARBA00017322"/>
    </source>
</evidence>
<keyword evidence="7" id="KW-0963">Cytoplasm</keyword>
<keyword evidence="19" id="KW-0472">Membrane</keyword>
<keyword evidence="13" id="KW-0067">ATP-binding</keyword>
<dbReference type="PANTHER" id="PTHR24421:SF10">
    <property type="entry name" value="NITRATE_NITRITE SENSOR PROTEIN NARQ"/>
    <property type="match status" value="1"/>
</dbReference>
<dbReference type="GO" id="GO:0005737">
    <property type="term" value="C:cytoplasm"/>
    <property type="evidence" value="ECO:0007669"/>
    <property type="project" value="UniProtKB-SubCell"/>
</dbReference>
<evidence type="ECO:0000256" key="13">
    <source>
        <dbReference type="ARBA" id="ARBA00022840"/>
    </source>
</evidence>
<dbReference type="Pfam" id="PF02518">
    <property type="entry name" value="HATPase_c"/>
    <property type="match status" value="1"/>
</dbReference>